<feature type="transmembrane region" description="Helical" evidence="7">
    <location>
        <begin position="217"/>
        <end position="238"/>
    </location>
</feature>
<feature type="transmembrane region" description="Helical" evidence="7">
    <location>
        <begin position="274"/>
        <end position="292"/>
    </location>
</feature>
<dbReference type="Gene3D" id="2.40.37.10">
    <property type="entry name" value="Lyase, Ornithine Decarboxylase, Chain A, domain 1"/>
    <property type="match status" value="1"/>
</dbReference>
<feature type="transmembrane region" description="Helical" evidence="7">
    <location>
        <begin position="146"/>
        <end position="166"/>
    </location>
</feature>
<keyword evidence="7" id="KW-0472">Membrane</keyword>
<dbReference type="OrthoDB" id="9813814at2"/>
<feature type="binding site" evidence="4 6">
    <location>
        <position position="467"/>
    </location>
    <ligand>
        <name>substrate</name>
    </ligand>
</feature>
<feature type="transmembrane region" description="Helical" evidence="7">
    <location>
        <begin position="307"/>
        <end position="327"/>
    </location>
</feature>
<evidence type="ECO:0000256" key="5">
    <source>
        <dbReference type="PIRSR" id="PIRSR600821-50"/>
    </source>
</evidence>
<keyword evidence="10" id="KW-1185">Reference proteome</keyword>
<comment type="pathway">
    <text evidence="4">Amino-acid biosynthesis; D-alanine biosynthesis; D-alanine from L-alanine: step 1/1.</text>
</comment>
<accession>A0A3N1XPW5</accession>
<feature type="active site" description="Proton acceptor; specific for L-alanine" evidence="4">
    <location>
        <position position="599"/>
    </location>
</feature>
<dbReference type="InterPro" id="IPR020622">
    <property type="entry name" value="Ala_racemase_pyridoxalP-BS"/>
</dbReference>
<dbReference type="Pfam" id="PF01757">
    <property type="entry name" value="Acyl_transf_3"/>
    <property type="match status" value="1"/>
</dbReference>
<feature type="transmembrane region" description="Helical" evidence="7">
    <location>
        <begin position="81"/>
        <end position="100"/>
    </location>
</feature>
<dbReference type="Pfam" id="PF01168">
    <property type="entry name" value="Ala_racemase_N"/>
    <property type="match status" value="1"/>
</dbReference>
<dbReference type="EC" id="5.1.1.1" evidence="4"/>
<evidence type="ECO:0000256" key="1">
    <source>
        <dbReference type="ARBA" id="ARBA00001933"/>
    </source>
</evidence>
<dbReference type="InterPro" id="IPR029066">
    <property type="entry name" value="PLP-binding_barrel"/>
</dbReference>
<keyword evidence="2 4" id="KW-0663">Pyridoxal phosphate</keyword>
<dbReference type="GO" id="GO:0016747">
    <property type="term" value="F:acyltransferase activity, transferring groups other than amino-acyl groups"/>
    <property type="evidence" value="ECO:0007669"/>
    <property type="project" value="InterPro"/>
</dbReference>
<comment type="catalytic activity">
    <reaction evidence="4">
        <text>L-alanine = D-alanine</text>
        <dbReference type="Rhea" id="RHEA:20249"/>
        <dbReference type="ChEBI" id="CHEBI:57416"/>
        <dbReference type="ChEBI" id="CHEBI:57972"/>
        <dbReference type="EC" id="5.1.1.1"/>
    </reaction>
</comment>
<keyword evidence="7" id="KW-0812">Transmembrane</keyword>
<feature type="modified residue" description="N6-(pyridoxal phosphate)lysine" evidence="4 5">
    <location>
        <position position="373"/>
    </location>
</feature>
<dbReference type="Proteomes" id="UP000273083">
    <property type="component" value="Unassembled WGS sequence"/>
</dbReference>
<feature type="domain" description="Alanine racemase C-terminal" evidence="8">
    <location>
        <begin position="578"/>
        <end position="707"/>
    </location>
</feature>
<reference evidence="9 10" key="1">
    <citation type="submission" date="2018-11" db="EMBL/GenBank/DDBJ databases">
        <title>Genomic Encyclopedia of Type Strains, Phase IV (KMG-IV): sequencing the most valuable type-strain genomes for metagenomic binning, comparative biology and taxonomic classification.</title>
        <authorList>
            <person name="Goeker M."/>
        </authorList>
    </citation>
    <scope>NUCLEOTIDE SEQUENCE [LARGE SCALE GENOMIC DNA]</scope>
    <source>
        <strain evidence="9 10">DSM 26537</strain>
    </source>
</reference>
<dbReference type="PANTHER" id="PTHR30511">
    <property type="entry name" value="ALANINE RACEMASE"/>
    <property type="match status" value="1"/>
</dbReference>
<feature type="transmembrane region" description="Helical" evidence="7">
    <location>
        <begin position="186"/>
        <end position="205"/>
    </location>
</feature>
<evidence type="ECO:0000256" key="2">
    <source>
        <dbReference type="ARBA" id="ARBA00022898"/>
    </source>
</evidence>
<dbReference type="InterPro" id="IPR011079">
    <property type="entry name" value="Ala_racemase_C"/>
</dbReference>
<dbReference type="SUPFAM" id="SSF51419">
    <property type="entry name" value="PLP-binding barrel"/>
    <property type="match status" value="1"/>
</dbReference>
<dbReference type="AlphaFoldDB" id="A0A3N1XPW5"/>
<dbReference type="HAMAP" id="MF_01201">
    <property type="entry name" value="Ala_racemase"/>
    <property type="match status" value="1"/>
</dbReference>
<feature type="transmembrane region" description="Helical" evidence="7">
    <location>
        <begin position="244"/>
        <end position="262"/>
    </location>
</feature>
<keyword evidence="7" id="KW-1133">Transmembrane helix</keyword>
<dbReference type="GO" id="GO:0008784">
    <property type="term" value="F:alanine racemase activity"/>
    <property type="evidence" value="ECO:0007669"/>
    <property type="project" value="UniProtKB-UniRule"/>
</dbReference>
<dbReference type="SUPFAM" id="SSF50621">
    <property type="entry name" value="Alanine racemase C-terminal domain-like"/>
    <property type="match status" value="1"/>
</dbReference>
<comment type="cofactor">
    <cofactor evidence="1 4 5">
        <name>pyridoxal 5'-phosphate</name>
        <dbReference type="ChEBI" id="CHEBI:597326"/>
    </cofactor>
</comment>
<protein>
    <recommendedName>
        <fullName evidence="4">Alanine racemase</fullName>
        <ecNumber evidence="4">5.1.1.1</ecNumber>
    </recommendedName>
</protein>
<organism evidence="9 10">
    <name type="scientific">Mobilisporobacter senegalensis</name>
    <dbReference type="NCBI Taxonomy" id="1329262"/>
    <lineage>
        <taxon>Bacteria</taxon>
        <taxon>Bacillati</taxon>
        <taxon>Bacillota</taxon>
        <taxon>Clostridia</taxon>
        <taxon>Lachnospirales</taxon>
        <taxon>Lachnospiraceae</taxon>
        <taxon>Mobilisporobacter</taxon>
    </lineage>
</organism>
<evidence type="ECO:0000256" key="6">
    <source>
        <dbReference type="PIRSR" id="PIRSR600821-52"/>
    </source>
</evidence>
<dbReference type="GO" id="GO:0005829">
    <property type="term" value="C:cytosol"/>
    <property type="evidence" value="ECO:0007669"/>
    <property type="project" value="TreeGrafter"/>
</dbReference>
<comment type="caution">
    <text evidence="9">The sequence shown here is derived from an EMBL/GenBank/DDBJ whole genome shotgun (WGS) entry which is preliminary data.</text>
</comment>
<dbReference type="SMART" id="SM01005">
    <property type="entry name" value="Ala_racemase_C"/>
    <property type="match status" value="1"/>
</dbReference>
<comment type="function">
    <text evidence="4">Catalyzes the interconversion of L-alanine and D-alanine. May also act on other amino acids.</text>
</comment>
<dbReference type="UniPathway" id="UPA00042">
    <property type="reaction ID" value="UER00497"/>
</dbReference>
<dbReference type="InterPro" id="IPR002656">
    <property type="entry name" value="Acyl_transf_3_dom"/>
</dbReference>
<dbReference type="InterPro" id="IPR009006">
    <property type="entry name" value="Ala_racemase/Decarboxylase_C"/>
</dbReference>
<evidence type="ECO:0000313" key="9">
    <source>
        <dbReference type="EMBL" id="ROR28719.1"/>
    </source>
</evidence>
<keyword evidence="3 4" id="KW-0413">Isomerase</keyword>
<dbReference type="EMBL" id="RJVG01000004">
    <property type="protein sequence ID" value="ROR28719.1"/>
    <property type="molecule type" value="Genomic_DNA"/>
</dbReference>
<dbReference type="GO" id="GO:0030632">
    <property type="term" value="P:D-alanine biosynthetic process"/>
    <property type="evidence" value="ECO:0007669"/>
    <property type="project" value="UniProtKB-UniRule"/>
</dbReference>
<dbReference type="PANTHER" id="PTHR30511:SF0">
    <property type="entry name" value="ALANINE RACEMASE, CATABOLIC-RELATED"/>
    <property type="match status" value="1"/>
</dbReference>
<dbReference type="Gene3D" id="3.20.20.10">
    <property type="entry name" value="Alanine racemase"/>
    <property type="match status" value="1"/>
</dbReference>
<dbReference type="PROSITE" id="PS00395">
    <property type="entry name" value="ALANINE_RACEMASE"/>
    <property type="match status" value="1"/>
</dbReference>
<dbReference type="GO" id="GO:0030170">
    <property type="term" value="F:pyridoxal phosphate binding"/>
    <property type="evidence" value="ECO:0007669"/>
    <property type="project" value="UniProtKB-UniRule"/>
</dbReference>
<feature type="transmembrane region" description="Helical" evidence="7">
    <location>
        <begin position="12"/>
        <end position="31"/>
    </location>
</feature>
<dbReference type="PRINTS" id="PR00992">
    <property type="entry name" value="ALARACEMASE"/>
</dbReference>
<evidence type="ECO:0000256" key="7">
    <source>
        <dbReference type="SAM" id="Phobius"/>
    </source>
</evidence>
<feature type="transmembrane region" description="Helical" evidence="7">
    <location>
        <begin position="43"/>
        <end position="61"/>
    </location>
</feature>
<dbReference type="NCBIfam" id="NF033131">
    <property type="entry name" value="vanT-G-Cterm"/>
    <property type="match status" value="1"/>
</dbReference>
<comment type="similarity">
    <text evidence="4">Belongs to the alanine racemase family.</text>
</comment>
<feature type="binding site" evidence="4 6">
    <location>
        <position position="648"/>
    </location>
    <ligand>
        <name>substrate</name>
    </ligand>
</feature>
<evidence type="ECO:0000259" key="8">
    <source>
        <dbReference type="SMART" id="SM01005"/>
    </source>
</evidence>
<gene>
    <name evidence="9" type="ORF">EDD66_104308</name>
</gene>
<name>A0A3N1XPW5_9FIRM</name>
<evidence type="ECO:0000256" key="3">
    <source>
        <dbReference type="ARBA" id="ARBA00023235"/>
    </source>
</evidence>
<dbReference type="InterPro" id="IPR001608">
    <property type="entry name" value="Ala_racemase_N"/>
</dbReference>
<evidence type="ECO:0000313" key="10">
    <source>
        <dbReference type="Proteomes" id="UP000273083"/>
    </source>
</evidence>
<dbReference type="NCBIfam" id="TIGR00492">
    <property type="entry name" value="alr"/>
    <property type="match status" value="1"/>
</dbReference>
<dbReference type="Pfam" id="PF00842">
    <property type="entry name" value="Ala_racemase_C"/>
    <property type="match status" value="1"/>
</dbReference>
<feature type="active site" description="Proton acceptor; specific for D-alanine" evidence="4">
    <location>
        <position position="373"/>
    </location>
</feature>
<feature type="transmembrane region" description="Helical" evidence="7">
    <location>
        <begin position="120"/>
        <end position="139"/>
    </location>
</feature>
<evidence type="ECO:0000256" key="4">
    <source>
        <dbReference type="HAMAP-Rule" id="MF_01201"/>
    </source>
</evidence>
<sequence length="709" mass="80274">MNHLKRYASLDSFRLAAAFLIVAIHTSPLISMSAIADFILTRIIARVAVPFFFMVTGYFIYSHIEKKDTRYIIGFCKKLGITYLISVILYLPLNWYAGYFKNITVYQIVKDIIFDGTFYHLWYLPAAVLGVLIITGLLYKLKICGVLLISFLLYLIGLGGDSYYGLVVKADAVKGFYDLLFKVSSYTRNGIFFAPMFLALGVWIGHSKKQISKKLSITGFTLSIILLFIEGMLLYSFKLQRHDSMYIGLIPCMYFLFQFLLLKNGKSKKSLRSISLIIYIIHPWMIVLIRGFGKAVNLEKILINNSLVHFLGVSISSFLFAWVMVLIQTKLKKNEPSKTGRAWAEINLDALKDNAKELQNSLPDGCKLMAIVKANAYGHGDIRIARTLENEGVKVFGVATLAEGVGLRKNGIKGDILILGFTNPKDIDCLIKYCLMQTVLNYEYADTLNRSGKKIRVHIKLDTGMHRLGEDYNHFEELEGIYKMKNIIVDGIFTHLSVADSLKEEDIIYSKMQIEHYFKTVSYLKSKGYNPGKLHYQSSYGILNYKEPRCDYARIGIALYGILSNSNKTKTTLNLQPVMSVKARIALVRELSRNESVSYGRTFTSPKDMKIAVITIGYADGIPRSLSGESGYILIHDKKAPILGRICMDQLIVDVTEIKEVKPNDIATIIGKDGEEEIRCEDFAERCGTITNEILSRLGNRLEYIYQMK</sequence>
<proteinExistence type="inferred from homology"/>
<dbReference type="FunFam" id="3.20.20.10:FF:000002">
    <property type="entry name" value="Alanine racemase"/>
    <property type="match status" value="1"/>
</dbReference>
<dbReference type="InterPro" id="IPR000821">
    <property type="entry name" value="Ala_racemase"/>
</dbReference>
<dbReference type="RefSeq" id="WP_123609215.1">
    <property type="nucleotide sequence ID" value="NZ_RJVG01000004.1"/>
</dbReference>